<dbReference type="Proteomes" id="UP000265520">
    <property type="component" value="Unassembled WGS sequence"/>
</dbReference>
<name>A0A392W6C7_9FABA</name>
<protein>
    <submittedName>
        <fullName evidence="1">Uncharacterized protein</fullName>
    </submittedName>
</protein>
<dbReference type="AlphaFoldDB" id="A0A392W6C7"/>
<accession>A0A392W6C7</accession>
<comment type="caution">
    <text evidence="1">The sequence shown here is derived from an EMBL/GenBank/DDBJ whole genome shotgun (WGS) entry which is preliminary data.</text>
</comment>
<evidence type="ECO:0000313" key="2">
    <source>
        <dbReference type="Proteomes" id="UP000265520"/>
    </source>
</evidence>
<evidence type="ECO:0000313" key="1">
    <source>
        <dbReference type="EMBL" id="MCI95262.1"/>
    </source>
</evidence>
<keyword evidence="2" id="KW-1185">Reference proteome</keyword>
<feature type="non-terminal residue" evidence="1">
    <location>
        <position position="48"/>
    </location>
</feature>
<dbReference type="EMBL" id="LXQA011381465">
    <property type="protein sequence ID" value="MCI95262.1"/>
    <property type="molecule type" value="Genomic_DNA"/>
</dbReference>
<proteinExistence type="predicted"/>
<organism evidence="1 2">
    <name type="scientific">Trifolium medium</name>
    <dbReference type="NCBI Taxonomy" id="97028"/>
    <lineage>
        <taxon>Eukaryota</taxon>
        <taxon>Viridiplantae</taxon>
        <taxon>Streptophyta</taxon>
        <taxon>Embryophyta</taxon>
        <taxon>Tracheophyta</taxon>
        <taxon>Spermatophyta</taxon>
        <taxon>Magnoliopsida</taxon>
        <taxon>eudicotyledons</taxon>
        <taxon>Gunneridae</taxon>
        <taxon>Pentapetalae</taxon>
        <taxon>rosids</taxon>
        <taxon>fabids</taxon>
        <taxon>Fabales</taxon>
        <taxon>Fabaceae</taxon>
        <taxon>Papilionoideae</taxon>
        <taxon>50 kb inversion clade</taxon>
        <taxon>NPAAA clade</taxon>
        <taxon>Hologalegina</taxon>
        <taxon>IRL clade</taxon>
        <taxon>Trifolieae</taxon>
        <taxon>Trifolium</taxon>
    </lineage>
</organism>
<reference evidence="1 2" key="1">
    <citation type="journal article" date="2018" name="Front. Plant Sci.">
        <title>Red Clover (Trifolium pratense) and Zigzag Clover (T. medium) - A Picture of Genomic Similarities and Differences.</title>
        <authorList>
            <person name="Dluhosova J."/>
            <person name="Istvanek J."/>
            <person name="Nedelnik J."/>
            <person name="Repkova J."/>
        </authorList>
    </citation>
    <scope>NUCLEOTIDE SEQUENCE [LARGE SCALE GENOMIC DNA]</scope>
    <source>
        <strain evidence="2">cv. 10/8</strain>
        <tissue evidence="1">Leaf</tissue>
    </source>
</reference>
<sequence length="48" mass="5299">MDEFISGYEDSDGEVPTEEKLLLRNRGKYKATSPIGSGNGLNMYFNPG</sequence>